<sequence length="201" mass="22491">MNTVPTNRHVWFWLIVVCGTAWDLISKWWVFRDLGYPNGQSQPWLQYDGKDVFYLHTTFNQGALWGMGQGLGWLFAIVGLAAIVGICYWLFVRGAASSLWLTITLAFVMVGTLGNLYDRLYLHGCVDRATGEPLHGVRDFLQMNLPLASFTPLNDLHWATYNFADVFLVAGAIMLFLQSFTAPVTSNEAEKSSSKQTAVTA</sequence>
<dbReference type="Proteomes" id="UP000319383">
    <property type="component" value="Chromosome"/>
</dbReference>
<evidence type="ECO:0000256" key="1">
    <source>
        <dbReference type="ARBA" id="ARBA00006139"/>
    </source>
</evidence>
<keyword evidence="6 9" id="KW-0378">Hydrolase</keyword>
<comment type="pathway">
    <text evidence="9">Protein modification; lipoprotein biosynthesis (signal peptide cleavage).</text>
</comment>
<evidence type="ECO:0000256" key="2">
    <source>
        <dbReference type="ARBA" id="ARBA00022475"/>
    </source>
</evidence>
<dbReference type="PANTHER" id="PTHR33695">
    <property type="entry name" value="LIPOPROTEIN SIGNAL PEPTIDASE"/>
    <property type="match status" value="1"/>
</dbReference>
<feature type="active site" evidence="9">
    <location>
        <position position="165"/>
    </location>
</feature>
<organism evidence="11 12">
    <name type="scientific">Symmachiella dynata</name>
    <dbReference type="NCBI Taxonomy" id="2527995"/>
    <lineage>
        <taxon>Bacteria</taxon>
        <taxon>Pseudomonadati</taxon>
        <taxon>Planctomycetota</taxon>
        <taxon>Planctomycetia</taxon>
        <taxon>Planctomycetales</taxon>
        <taxon>Planctomycetaceae</taxon>
        <taxon>Symmachiella</taxon>
    </lineage>
</organism>
<dbReference type="Pfam" id="PF01252">
    <property type="entry name" value="Peptidase_A8"/>
    <property type="match status" value="1"/>
</dbReference>
<evidence type="ECO:0000256" key="10">
    <source>
        <dbReference type="RuleBase" id="RU004181"/>
    </source>
</evidence>
<keyword evidence="2 9" id="KW-1003">Cell membrane</keyword>
<evidence type="ECO:0000313" key="11">
    <source>
        <dbReference type="EMBL" id="QDU46249.1"/>
    </source>
</evidence>
<dbReference type="PANTHER" id="PTHR33695:SF1">
    <property type="entry name" value="LIPOPROTEIN SIGNAL PEPTIDASE"/>
    <property type="match status" value="1"/>
</dbReference>
<reference evidence="11 12" key="1">
    <citation type="submission" date="2019-02" db="EMBL/GenBank/DDBJ databases">
        <title>Deep-cultivation of Planctomycetes and their phenomic and genomic characterization uncovers novel biology.</title>
        <authorList>
            <person name="Wiegand S."/>
            <person name="Jogler M."/>
            <person name="Boedeker C."/>
            <person name="Pinto D."/>
            <person name="Vollmers J."/>
            <person name="Rivas-Marin E."/>
            <person name="Kohn T."/>
            <person name="Peeters S.H."/>
            <person name="Heuer A."/>
            <person name="Rast P."/>
            <person name="Oberbeckmann S."/>
            <person name="Bunk B."/>
            <person name="Jeske O."/>
            <person name="Meyerdierks A."/>
            <person name="Storesund J.E."/>
            <person name="Kallscheuer N."/>
            <person name="Luecker S."/>
            <person name="Lage O.M."/>
            <person name="Pohl T."/>
            <person name="Merkel B.J."/>
            <person name="Hornburger P."/>
            <person name="Mueller R.-W."/>
            <person name="Bruemmer F."/>
            <person name="Labrenz M."/>
            <person name="Spormann A.M."/>
            <person name="Op den Camp H."/>
            <person name="Overmann J."/>
            <person name="Amann R."/>
            <person name="Jetten M.S.M."/>
            <person name="Mascher T."/>
            <person name="Medema M.H."/>
            <person name="Devos D.P."/>
            <person name="Kaster A.-K."/>
            <person name="Ovreas L."/>
            <person name="Rohde M."/>
            <person name="Galperin M.Y."/>
            <person name="Jogler C."/>
        </authorList>
    </citation>
    <scope>NUCLEOTIDE SEQUENCE [LARGE SCALE GENOMIC DNA]</scope>
    <source>
        <strain evidence="11 12">Mal52</strain>
    </source>
</reference>
<evidence type="ECO:0000256" key="5">
    <source>
        <dbReference type="ARBA" id="ARBA00022750"/>
    </source>
</evidence>
<comment type="function">
    <text evidence="9">This protein specifically catalyzes the removal of signal peptides from prolipoproteins.</text>
</comment>
<keyword evidence="4 9" id="KW-0812">Transmembrane</keyword>
<feature type="transmembrane region" description="Helical" evidence="9">
    <location>
        <begin position="98"/>
        <end position="117"/>
    </location>
</feature>
<dbReference type="KEGG" id="sdyn:Mal52_47670"/>
<evidence type="ECO:0000256" key="6">
    <source>
        <dbReference type="ARBA" id="ARBA00022801"/>
    </source>
</evidence>
<dbReference type="GO" id="GO:0005886">
    <property type="term" value="C:plasma membrane"/>
    <property type="evidence" value="ECO:0007669"/>
    <property type="project" value="UniProtKB-SubCell"/>
</dbReference>
<keyword evidence="12" id="KW-1185">Reference proteome</keyword>
<dbReference type="HAMAP" id="MF_00161">
    <property type="entry name" value="LspA"/>
    <property type="match status" value="1"/>
</dbReference>
<evidence type="ECO:0000256" key="7">
    <source>
        <dbReference type="ARBA" id="ARBA00022989"/>
    </source>
</evidence>
<keyword evidence="5 9" id="KW-0064">Aspartyl protease</keyword>
<feature type="active site" evidence="9">
    <location>
        <position position="139"/>
    </location>
</feature>
<name>A0A517ZUU8_9PLAN</name>
<dbReference type="UniPathway" id="UPA00665"/>
<accession>A0A517ZUU8</accession>
<keyword evidence="7 9" id="KW-1133">Transmembrane helix</keyword>
<comment type="similarity">
    <text evidence="1 9 10">Belongs to the peptidase A8 family.</text>
</comment>
<dbReference type="InterPro" id="IPR001872">
    <property type="entry name" value="Peptidase_A8"/>
</dbReference>
<evidence type="ECO:0000256" key="4">
    <source>
        <dbReference type="ARBA" id="ARBA00022692"/>
    </source>
</evidence>
<keyword evidence="3 9" id="KW-0645">Protease</keyword>
<feature type="transmembrane region" description="Helical" evidence="9">
    <location>
        <begin position="158"/>
        <end position="177"/>
    </location>
</feature>
<dbReference type="EMBL" id="CP036276">
    <property type="protein sequence ID" value="QDU46249.1"/>
    <property type="molecule type" value="Genomic_DNA"/>
</dbReference>
<dbReference type="EC" id="3.4.23.36" evidence="9"/>
<dbReference type="GO" id="GO:0006508">
    <property type="term" value="P:proteolysis"/>
    <property type="evidence" value="ECO:0007669"/>
    <property type="project" value="UniProtKB-KW"/>
</dbReference>
<gene>
    <name evidence="9" type="primary">lspA</name>
    <name evidence="11" type="ORF">Mal52_47670</name>
</gene>
<evidence type="ECO:0000256" key="9">
    <source>
        <dbReference type="HAMAP-Rule" id="MF_00161"/>
    </source>
</evidence>
<protein>
    <recommendedName>
        <fullName evidence="9">Lipoprotein signal peptidase</fullName>
        <ecNumber evidence="9">3.4.23.36</ecNumber>
    </recommendedName>
    <alternativeName>
        <fullName evidence="9">Prolipoprotein signal peptidase</fullName>
    </alternativeName>
    <alternativeName>
        <fullName evidence="9">Signal peptidase II</fullName>
        <shortName evidence="9">SPase II</shortName>
    </alternativeName>
</protein>
<keyword evidence="8 9" id="KW-0472">Membrane</keyword>
<keyword evidence="11" id="KW-0449">Lipoprotein</keyword>
<comment type="catalytic activity">
    <reaction evidence="9">
        <text>Release of signal peptides from bacterial membrane prolipoproteins. Hydrolyzes -Xaa-Yaa-Zaa-|-(S,diacylglyceryl)Cys-, in which Xaa is hydrophobic (preferably Leu), and Yaa (Ala or Ser) and Zaa (Gly or Ala) have small, neutral side chains.</text>
        <dbReference type="EC" id="3.4.23.36"/>
    </reaction>
</comment>
<dbReference type="PRINTS" id="PR00781">
    <property type="entry name" value="LIPOSIGPTASE"/>
</dbReference>
<dbReference type="OrthoDB" id="9810259at2"/>
<evidence type="ECO:0000256" key="3">
    <source>
        <dbReference type="ARBA" id="ARBA00022670"/>
    </source>
</evidence>
<comment type="subcellular location">
    <subcellularLocation>
        <location evidence="9">Cell membrane</location>
        <topology evidence="9">Multi-pass membrane protein</topology>
    </subcellularLocation>
</comment>
<dbReference type="GO" id="GO:0004190">
    <property type="term" value="F:aspartic-type endopeptidase activity"/>
    <property type="evidence" value="ECO:0007669"/>
    <property type="project" value="UniProtKB-UniRule"/>
</dbReference>
<evidence type="ECO:0000256" key="8">
    <source>
        <dbReference type="ARBA" id="ARBA00023136"/>
    </source>
</evidence>
<proteinExistence type="inferred from homology"/>
<dbReference type="RefSeq" id="WP_145378783.1">
    <property type="nucleotide sequence ID" value="NZ_CAXBED010000044.1"/>
</dbReference>
<feature type="transmembrane region" description="Helical" evidence="9">
    <location>
        <begin position="12"/>
        <end position="31"/>
    </location>
</feature>
<feature type="transmembrane region" description="Helical" evidence="9">
    <location>
        <begin position="71"/>
        <end position="91"/>
    </location>
</feature>
<evidence type="ECO:0000313" key="12">
    <source>
        <dbReference type="Proteomes" id="UP000319383"/>
    </source>
</evidence>
<dbReference type="AlphaFoldDB" id="A0A517ZUU8"/>